<evidence type="ECO:0000313" key="2">
    <source>
        <dbReference type="Proteomes" id="UP000246996"/>
    </source>
</evidence>
<reference evidence="2" key="1">
    <citation type="submission" date="2018-02" db="EMBL/GenBank/DDBJ databases">
        <title>The complete genome of bacterial strain SGAirxxxx.</title>
        <authorList>
            <person name="Schuster S.C."/>
        </authorList>
    </citation>
    <scope>NUCLEOTIDE SEQUENCE [LARGE SCALE GENOMIC DNA]</scope>
    <source>
        <strain evidence="2">SGAir0734</strain>
    </source>
</reference>
<dbReference type="RefSeq" id="WP_021322701.1">
    <property type="nucleotide sequence ID" value="NZ_CP027303.2"/>
</dbReference>
<dbReference type="Proteomes" id="UP000246996">
    <property type="component" value="Chromosome"/>
</dbReference>
<sequence length="32" mass="3586">MKLGDRLKFARLMKGLTQEETAEGIISVSYLS</sequence>
<dbReference type="SUPFAM" id="SSF47413">
    <property type="entry name" value="lambda repressor-like DNA-binding domains"/>
    <property type="match status" value="1"/>
</dbReference>
<dbReference type="InterPro" id="IPR010982">
    <property type="entry name" value="Lambda_DNA-bd_dom_sf"/>
</dbReference>
<name>A0A2Z3N835_GEOTH</name>
<accession>A0A2Z3N835</accession>
<protein>
    <submittedName>
        <fullName evidence="1">Transcriptional regulator</fullName>
    </submittedName>
</protein>
<dbReference type="AlphaFoldDB" id="A0A2Z3N835"/>
<proteinExistence type="predicted"/>
<gene>
    <name evidence="1" type="ORF">C1N76_11400</name>
</gene>
<evidence type="ECO:0000313" key="1">
    <source>
        <dbReference type="EMBL" id="AWO75038.1"/>
    </source>
</evidence>
<organism evidence="1 2">
    <name type="scientific">Geobacillus thermoleovorans</name>
    <name type="common">Bacillus thermoleovorans</name>
    <dbReference type="NCBI Taxonomy" id="33941"/>
    <lineage>
        <taxon>Bacteria</taxon>
        <taxon>Bacillati</taxon>
        <taxon>Bacillota</taxon>
        <taxon>Bacilli</taxon>
        <taxon>Bacillales</taxon>
        <taxon>Anoxybacillaceae</taxon>
        <taxon>Geobacillus</taxon>
        <taxon>Geobacillus thermoleovorans group</taxon>
    </lineage>
</organism>
<dbReference type="Gene3D" id="1.10.260.40">
    <property type="entry name" value="lambda repressor-like DNA-binding domains"/>
    <property type="match status" value="1"/>
</dbReference>
<dbReference type="EMBL" id="CP027303">
    <property type="protein sequence ID" value="AWO75038.1"/>
    <property type="molecule type" value="Genomic_DNA"/>
</dbReference>
<dbReference type="GO" id="GO:0003677">
    <property type="term" value="F:DNA binding"/>
    <property type="evidence" value="ECO:0007669"/>
    <property type="project" value="InterPro"/>
</dbReference>